<dbReference type="Proteomes" id="UP000016895">
    <property type="component" value="Chromosome 2"/>
</dbReference>
<evidence type="ECO:0000313" key="1">
    <source>
        <dbReference type="EMBL" id="CCO61360.1"/>
    </source>
</evidence>
<evidence type="ECO:0000313" key="2">
    <source>
        <dbReference type="Proteomes" id="UP000016895"/>
    </source>
</evidence>
<dbReference type="KEGG" id="vni:VIBNI_B1626"/>
<gene>
    <name evidence="1" type="ORF">VIBNI_B1626</name>
</gene>
<reference evidence="1 2" key="1">
    <citation type="journal article" date="2013" name="ISME J.">
        <title>Comparative genomics of pathogenic lineages of Vibrio nigripulchritudo identifies virulence-associated traits.</title>
        <authorList>
            <person name="Goudenege D."/>
            <person name="Labreuche Y."/>
            <person name="Krin E."/>
            <person name="Ansquer D."/>
            <person name="Mangenot S."/>
            <person name="Calteau A."/>
            <person name="Medigue C."/>
            <person name="Mazel D."/>
            <person name="Polz M.F."/>
            <person name="Le Roux F."/>
        </authorList>
    </citation>
    <scope>NUCLEOTIDE SEQUENCE [LARGE SCALE GENOMIC DNA]</scope>
    <source>
        <strain evidence="2">SnF1</strain>
    </source>
</reference>
<proteinExistence type="predicted"/>
<dbReference type="EMBL" id="FO203527">
    <property type="protein sequence ID" value="CCO61360.1"/>
    <property type="molecule type" value="Genomic_DNA"/>
</dbReference>
<protein>
    <submittedName>
        <fullName evidence="1">Uncharacterized protein</fullName>
    </submittedName>
</protein>
<accession>U4KIV9</accession>
<keyword evidence="2" id="KW-1185">Reference proteome</keyword>
<dbReference type="AlphaFoldDB" id="U4KIV9"/>
<sequence>MGSFKQGKSLALHTYSFLTNKIEVSRNFIDRLITKCRSAFASQDFLLYSQSLL</sequence>
<name>U4KIV9_9VIBR</name>
<organism evidence="1 2">
    <name type="scientific">Vibrio nigripulchritudo</name>
    <dbReference type="NCBI Taxonomy" id="28173"/>
    <lineage>
        <taxon>Bacteria</taxon>
        <taxon>Pseudomonadati</taxon>
        <taxon>Pseudomonadota</taxon>
        <taxon>Gammaproteobacteria</taxon>
        <taxon>Vibrionales</taxon>
        <taxon>Vibrionaceae</taxon>
        <taxon>Vibrio</taxon>
    </lineage>
</organism>